<name>A0A7M2YTU2_9ACTN</name>
<dbReference type="Gene3D" id="3.40.50.1010">
    <property type="entry name" value="5'-nuclease"/>
    <property type="match status" value="1"/>
</dbReference>
<comment type="caution">
    <text evidence="1">The sequence shown here is derived from an EMBL/GenBank/DDBJ whole genome shotgun (WGS) entry which is preliminary data.</text>
</comment>
<organism evidence="1 2">
    <name type="scientific">Gaiella occulta</name>
    <dbReference type="NCBI Taxonomy" id="1002870"/>
    <lineage>
        <taxon>Bacteria</taxon>
        <taxon>Bacillati</taxon>
        <taxon>Actinomycetota</taxon>
        <taxon>Thermoleophilia</taxon>
        <taxon>Gaiellales</taxon>
        <taxon>Gaiellaceae</taxon>
        <taxon>Gaiella</taxon>
    </lineage>
</organism>
<evidence type="ECO:0000313" key="1">
    <source>
        <dbReference type="EMBL" id="RDI73445.1"/>
    </source>
</evidence>
<dbReference type="EMBL" id="QQZY01000009">
    <property type="protein sequence ID" value="RDI73445.1"/>
    <property type="molecule type" value="Genomic_DNA"/>
</dbReference>
<dbReference type="Proteomes" id="UP000254134">
    <property type="component" value="Unassembled WGS sequence"/>
</dbReference>
<dbReference type="CDD" id="cd09871">
    <property type="entry name" value="PIN_MtVapC28-VapC30-like"/>
    <property type="match status" value="1"/>
</dbReference>
<evidence type="ECO:0008006" key="3">
    <source>
        <dbReference type="Google" id="ProtNLM"/>
    </source>
</evidence>
<reference evidence="2" key="2">
    <citation type="journal article" date="2019" name="MicrobiologyOpen">
        <title>High-quality draft genome sequence of Gaiella occulta isolated from a 150 meter deep mineral water borehole and comparison with the genome sequences of other deep-branching lineages of the phylum Actinobacteria.</title>
        <authorList>
            <person name="Severino R."/>
            <person name="Froufe H.J.C."/>
            <person name="Barroso C."/>
            <person name="Albuquerque L."/>
            <person name="Lobo-da-Cunha A."/>
            <person name="da Costa M.S."/>
            <person name="Egas C."/>
        </authorList>
    </citation>
    <scope>NUCLEOTIDE SEQUENCE [LARGE SCALE GENOMIC DNA]</scope>
    <source>
        <strain evidence="2">F2-233</strain>
    </source>
</reference>
<sequence length="56" mass="5769">MIVDSSALIAVVSYGKGRHAAGLSLGDCLTYAIAKVADDPLLCLGDDFAQTDLELA</sequence>
<protein>
    <recommendedName>
        <fullName evidence="3">PIN domain-containing protein</fullName>
    </recommendedName>
</protein>
<evidence type="ECO:0000313" key="2">
    <source>
        <dbReference type="Proteomes" id="UP000254134"/>
    </source>
</evidence>
<proteinExistence type="predicted"/>
<dbReference type="SUPFAM" id="SSF88723">
    <property type="entry name" value="PIN domain-like"/>
    <property type="match status" value="1"/>
</dbReference>
<accession>A0A7M2YTU2</accession>
<keyword evidence="2" id="KW-1185">Reference proteome</keyword>
<reference evidence="1 2" key="1">
    <citation type="submission" date="2018-07" db="EMBL/GenBank/DDBJ databases">
        <title>High-quality-draft genome sequence of Gaiella occulta.</title>
        <authorList>
            <person name="Severino R."/>
            <person name="Froufe H.J.C."/>
            <person name="Rainey F.A."/>
            <person name="Barroso C."/>
            <person name="Albuquerque L."/>
            <person name="Lobo-Da-Cunha A."/>
            <person name="Da Costa M.S."/>
            <person name="Egas C."/>
        </authorList>
    </citation>
    <scope>NUCLEOTIDE SEQUENCE [LARGE SCALE GENOMIC DNA]</scope>
    <source>
        <strain evidence="1 2">F2-233</strain>
    </source>
</reference>
<dbReference type="AlphaFoldDB" id="A0A7M2YTU2"/>
<dbReference type="InterPro" id="IPR029060">
    <property type="entry name" value="PIN-like_dom_sf"/>
</dbReference>
<gene>
    <name evidence="1" type="ORF">Gocc_2801</name>
</gene>
<dbReference type="RefSeq" id="WP_181813705.1">
    <property type="nucleotide sequence ID" value="NZ_QQZY01000009.1"/>
</dbReference>